<organism evidence="3 4">
    <name type="scientific">Candidatus Zambryskibacteria bacterium RIFCSPLOWO2_02_FULL_39_14</name>
    <dbReference type="NCBI Taxonomy" id="1802769"/>
    <lineage>
        <taxon>Bacteria</taxon>
        <taxon>Candidatus Zambryskiibacteriota</taxon>
    </lineage>
</organism>
<proteinExistence type="predicted"/>
<reference evidence="3 4" key="1">
    <citation type="journal article" date="2016" name="Nat. Commun.">
        <title>Thousands of microbial genomes shed light on interconnected biogeochemical processes in an aquifer system.</title>
        <authorList>
            <person name="Anantharaman K."/>
            <person name="Brown C.T."/>
            <person name="Hug L.A."/>
            <person name="Sharon I."/>
            <person name="Castelle C.J."/>
            <person name="Probst A.J."/>
            <person name="Thomas B.C."/>
            <person name="Singh A."/>
            <person name="Wilkins M.J."/>
            <person name="Karaoz U."/>
            <person name="Brodie E.L."/>
            <person name="Williams K.H."/>
            <person name="Hubbard S.S."/>
            <person name="Banfield J.F."/>
        </authorList>
    </citation>
    <scope>NUCLEOTIDE SEQUENCE [LARGE SCALE GENOMIC DNA]</scope>
</reference>
<gene>
    <name evidence="3" type="ORF">A3I86_02790</name>
</gene>
<dbReference type="Pfam" id="PF03703">
    <property type="entry name" value="bPH_2"/>
    <property type="match status" value="1"/>
</dbReference>
<dbReference type="AlphaFoldDB" id="A0A1G2UI48"/>
<feature type="domain" description="YdbS-like PH" evidence="2">
    <location>
        <begin position="96"/>
        <end position="169"/>
    </location>
</feature>
<dbReference type="EMBL" id="MHWM01000011">
    <property type="protein sequence ID" value="OHB09095.1"/>
    <property type="molecule type" value="Genomic_DNA"/>
</dbReference>
<dbReference type="PANTHER" id="PTHR37938">
    <property type="entry name" value="BLL0215 PROTEIN"/>
    <property type="match status" value="1"/>
</dbReference>
<sequence>MKSILSIFFESTNSFEGQEKDENVLLLLRRHWFVIYLTISFFSLLALVPIIIGLVFFNFLYVNEIFEIFLFFSSLWYLFIWSSLFYSLTMYTLDVWIVTDRRIIDSTQKGFFHRNISEMHMDRIQDITTNINGVIETFLDFGELQVQTAGTEERLRFLQIPEPEKVKSEIMKVALKMSTYYTEKSNNKETNQNT</sequence>
<dbReference type="Proteomes" id="UP000177096">
    <property type="component" value="Unassembled WGS sequence"/>
</dbReference>
<keyword evidence="1" id="KW-0472">Membrane</keyword>
<feature type="transmembrane region" description="Helical" evidence="1">
    <location>
        <begin position="68"/>
        <end position="93"/>
    </location>
</feature>
<evidence type="ECO:0000259" key="2">
    <source>
        <dbReference type="Pfam" id="PF03703"/>
    </source>
</evidence>
<accession>A0A1G2UI48</accession>
<protein>
    <recommendedName>
        <fullName evidence="2">YdbS-like PH domain-containing protein</fullName>
    </recommendedName>
</protein>
<feature type="transmembrane region" description="Helical" evidence="1">
    <location>
        <begin position="33"/>
        <end position="62"/>
    </location>
</feature>
<dbReference type="PANTHER" id="PTHR37938:SF1">
    <property type="entry name" value="BLL0215 PROTEIN"/>
    <property type="match status" value="1"/>
</dbReference>
<comment type="caution">
    <text evidence="3">The sequence shown here is derived from an EMBL/GenBank/DDBJ whole genome shotgun (WGS) entry which is preliminary data.</text>
</comment>
<keyword evidence="1" id="KW-0812">Transmembrane</keyword>
<dbReference type="InterPro" id="IPR005182">
    <property type="entry name" value="YdbS-like_PH"/>
</dbReference>
<evidence type="ECO:0000256" key="1">
    <source>
        <dbReference type="SAM" id="Phobius"/>
    </source>
</evidence>
<evidence type="ECO:0000313" key="4">
    <source>
        <dbReference type="Proteomes" id="UP000177096"/>
    </source>
</evidence>
<keyword evidence="1" id="KW-1133">Transmembrane helix</keyword>
<evidence type="ECO:0000313" key="3">
    <source>
        <dbReference type="EMBL" id="OHB09095.1"/>
    </source>
</evidence>
<name>A0A1G2UI48_9BACT</name>